<accession>A0A9P5NZF1</accession>
<name>A0A9P5NZF1_GYMJU</name>
<gene>
    <name evidence="2" type="ORF">CPB84DRAFT_1222850</name>
</gene>
<organism evidence="2 3">
    <name type="scientific">Gymnopilus junonius</name>
    <name type="common">Spectacular rustgill mushroom</name>
    <name type="synonym">Gymnopilus spectabilis subsp. junonius</name>
    <dbReference type="NCBI Taxonomy" id="109634"/>
    <lineage>
        <taxon>Eukaryota</taxon>
        <taxon>Fungi</taxon>
        <taxon>Dikarya</taxon>
        <taxon>Basidiomycota</taxon>
        <taxon>Agaricomycotina</taxon>
        <taxon>Agaricomycetes</taxon>
        <taxon>Agaricomycetidae</taxon>
        <taxon>Agaricales</taxon>
        <taxon>Agaricineae</taxon>
        <taxon>Hymenogastraceae</taxon>
        <taxon>Gymnopilus</taxon>
    </lineage>
</organism>
<keyword evidence="3" id="KW-1185">Reference proteome</keyword>
<evidence type="ECO:0000256" key="1">
    <source>
        <dbReference type="SAM" id="MobiDB-lite"/>
    </source>
</evidence>
<evidence type="ECO:0000313" key="3">
    <source>
        <dbReference type="Proteomes" id="UP000724874"/>
    </source>
</evidence>
<proteinExistence type="predicted"/>
<comment type="caution">
    <text evidence="2">The sequence shown here is derived from an EMBL/GenBank/DDBJ whole genome shotgun (WGS) entry which is preliminary data.</text>
</comment>
<evidence type="ECO:0000313" key="2">
    <source>
        <dbReference type="EMBL" id="KAF8910510.1"/>
    </source>
</evidence>
<dbReference type="Proteomes" id="UP000724874">
    <property type="component" value="Unassembled WGS sequence"/>
</dbReference>
<feature type="region of interest" description="Disordered" evidence="1">
    <location>
        <begin position="260"/>
        <end position="283"/>
    </location>
</feature>
<dbReference type="AlphaFoldDB" id="A0A9P5NZF1"/>
<reference evidence="2" key="1">
    <citation type="submission" date="2020-11" db="EMBL/GenBank/DDBJ databases">
        <authorList>
            <consortium name="DOE Joint Genome Institute"/>
            <person name="Ahrendt S."/>
            <person name="Riley R."/>
            <person name="Andreopoulos W."/>
            <person name="LaButti K."/>
            <person name="Pangilinan J."/>
            <person name="Ruiz-duenas F.J."/>
            <person name="Barrasa J.M."/>
            <person name="Sanchez-Garcia M."/>
            <person name="Camarero S."/>
            <person name="Miyauchi S."/>
            <person name="Serrano A."/>
            <person name="Linde D."/>
            <person name="Babiker R."/>
            <person name="Drula E."/>
            <person name="Ayuso-Fernandez I."/>
            <person name="Pacheco R."/>
            <person name="Padilla G."/>
            <person name="Ferreira P."/>
            <person name="Barriuso J."/>
            <person name="Kellner H."/>
            <person name="Castanera R."/>
            <person name="Alfaro M."/>
            <person name="Ramirez L."/>
            <person name="Pisabarro A.G."/>
            <person name="Kuo A."/>
            <person name="Tritt A."/>
            <person name="Lipzen A."/>
            <person name="He G."/>
            <person name="Yan M."/>
            <person name="Ng V."/>
            <person name="Cullen D."/>
            <person name="Martin F."/>
            <person name="Rosso M.-N."/>
            <person name="Henrissat B."/>
            <person name="Hibbett D."/>
            <person name="Martinez A.T."/>
            <person name="Grigoriev I.V."/>
        </authorList>
    </citation>
    <scope>NUCLEOTIDE SEQUENCE</scope>
    <source>
        <strain evidence="2">AH 44721</strain>
    </source>
</reference>
<protein>
    <submittedName>
        <fullName evidence="2">Uncharacterized protein</fullName>
    </submittedName>
</protein>
<dbReference type="EMBL" id="JADNYJ010000006">
    <property type="protein sequence ID" value="KAF8910510.1"/>
    <property type="molecule type" value="Genomic_DNA"/>
</dbReference>
<dbReference type="OrthoDB" id="3119411at2759"/>
<sequence length="301" mass="34592">MDPPIEFMQDENQLIYLSDPWRLSPLMAQHFVETVHTHSELHIFCQGLPQFAENRLQNFPHYPDGQINRIYDQGPWAVVDYSSYLGGDISRQFSSVVKGYLEVITSQDLDADALLNSIHGRITASFLHCTVVRQSSEMVTSTLDFLSTHIKHSMVGELDKRSDFLFYFSSFYIYTVLFPSQVGFIFSEPPNNEDSDPTVMAFLQVLYQYQDARGIPDVALREQLGIPDISEELWDFFERRQGNRHRFAVNEDVLPERPALNTAPARQELLPRPAKNVREISTDERRQNDISRVSADALSLV</sequence>